<organism evidence="4 5">
    <name type="scientific">Eoetvoesiella caeni</name>
    <dbReference type="NCBI Taxonomy" id="645616"/>
    <lineage>
        <taxon>Bacteria</taxon>
        <taxon>Pseudomonadati</taxon>
        <taxon>Pseudomonadota</taxon>
        <taxon>Betaproteobacteria</taxon>
        <taxon>Burkholderiales</taxon>
        <taxon>Alcaligenaceae</taxon>
        <taxon>Eoetvoesiella</taxon>
    </lineage>
</organism>
<dbReference type="Proteomes" id="UP000253628">
    <property type="component" value="Unassembled WGS sequence"/>
</dbReference>
<keyword evidence="1" id="KW-0472">Membrane</keyword>
<dbReference type="Gene3D" id="3.10.310.50">
    <property type="match status" value="1"/>
</dbReference>
<keyword evidence="1" id="KW-1133">Transmembrane helix</keyword>
<feature type="domain" description="TPM" evidence="3">
    <location>
        <begin position="36"/>
        <end position="159"/>
    </location>
</feature>
<comment type="caution">
    <text evidence="4">The sequence shown here is derived from an EMBL/GenBank/DDBJ whole genome shotgun (WGS) entry which is preliminary data.</text>
</comment>
<evidence type="ECO:0000313" key="4">
    <source>
        <dbReference type="EMBL" id="RBP42144.1"/>
    </source>
</evidence>
<dbReference type="EMBL" id="QNRQ01000002">
    <property type="protein sequence ID" value="RBP42144.1"/>
    <property type="molecule type" value="Genomic_DNA"/>
</dbReference>
<keyword evidence="2" id="KW-0732">Signal</keyword>
<dbReference type="InterPro" id="IPR007621">
    <property type="entry name" value="TPM_dom"/>
</dbReference>
<name>A0A366HHK4_9BURK</name>
<dbReference type="PANTHER" id="PTHR30373">
    <property type="entry name" value="UPF0603 PROTEIN YGCG"/>
    <property type="match status" value="1"/>
</dbReference>
<protein>
    <recommendedName>
        <fullName evidence="3">TPM domain-containing protein</fullName>
    </recommendedName>
</protein>
<dbReference type="PANTHER" id="PTHR30373:SF2">
    <property type="entry name" value="UPF0603 PROTEIN YGCG"/>
    <property type="match status" value="1"/>
</dbReference>
<gene>
    <name evidence="4" type="ORF">DFR37_102530</name>
</gene>
<evidence type="ECO:0000256" key="2">
    <source>
        <dbReference type="SAM" id="SignalP"/>
    </source>
</evidence>
<feature type="chain" id="PRO_5016827462" description="TPM domain-containing protein" evidence="2">
    <location>
        <begin position="25"/>
        <end position="297"/>
    </location>
</feature>
<sequence>MTAMRCAAMALVLFLGMLALPAQAALAPVPALSARVTDTTQTLDEATRSQLTQQLADLEQRKGAQIAVLMVPTTGDESIEQYALRAFEQWKLGRKNVDDGILFVVAKNDRKLRIEVGYGLGGAVTDLSAGRIIREQVAPRFKQGDFAGGVAAGVDSLVKLVDGEDLPPVQQPTEQDSDNESAFMLVPLAVMAFLMPPFFALFAVGFFVGIMFGSPVIGILAGMAALLISLFGRNLGAGGKGGLARASRRGGVAGGLGGLGGGFGGGGFGGGGFGGGGGGGFGGGGGGSGGGGASGGW</sequence>
<keyword evidence="5" id="KW-1185">Reference proteome</keyword>
<keyword evidence="1" id="KW-0812">Transmembrane</keyword>
<reference evidence="4 5" key="1">
    <citation type="submission" date="2018-06" db="EMBL/GenBank/DDBJ databases">
        <title>Genomic Encyclopedia of Type Strains, Phase IV (KMG-IV): sequencing the most valuable type-strain genomes for metagenomic binning, comparative biology and taxonomic classification.</title>
        <authorList>
            <person name="Goeker M."/>
        </authorList>
    </citation>
    <scope>NUCLEOTIDE SEQUENCE [LARGE SCALE GENOMIC DNA]</scope>
    <source>
        <strain evidence="4 5">DSM 25520</strain>
    </source>
</reference>
<evidence type="ECO:0000256" key="1">
    <source>
        <dbReference type="SAM" id="Phobius"/>
    </source>
</evidence>
<evidence type="ECO:0000313" key="5">
    <source>
        <dbReference type="Proteomes" id="UP000253628"/>
    </source>
</evidence>
<proteinExistence type="predicted"/>
<feature type="signal peptide" evidence="2">
    <location>
        <begin position="1"/>
        <end position="24"/>
    </location>
</feature>
<feature type="transmembrane region" description="Helical" evidence="1">
    <location>
        <begin position="198"/>
        <end position="231"/>
    </location>
</feature>
<dbReference type="AlphaFoldDB" id="A0A366HHK4"/>
<dbReference type="Pfam" id="PF04536">
    <property type="entry name" value="TPM_phosphatase"/>
    <property type="match status" value="1"/>
</dbReference>
<evidence type="ECO:0000259" key="3">
    <source>
        <dbReference type="Pfam" id="PF04536"/>
    </source>
</evidence>
<accession>A0A366HHK4</accession>